<evidence type="ECO:0000313" key="1">
    <source>
        <dbReference type="EMBL" id="SUZ71392.1"/>
    </source>
</evidence>
<proteinExistence type="predicted"/>
<dbReference type="AlphaFoldDB" id="A0A381PWE8"/>
<sequence length="299" mass="33870">MTPEEILARPAKILSRGDRERYFEHGYVGTPSVVSGTWLDRIQSCSQHYVDESRHVNDTDKRFDLEPDHTAEQPRIRRLNSPVDADELFWEFASTGPFVDIAEDLLGPDIKFHHSKLNYKWSGGGEEVKWHQDIQFWPHTNYDVLTIGVYLDDVVADMAPMGVIPGSHQGPLYDLYDHDNEWTGHIRSEDVPNIGAETARYIAGPSGTITVHNCRSIHGSPPNWSDCPRPLLLCAYSAGDALPITDLVARGQHGDEVVRGIRSRWARFDPRPVLMPPDWSRTGHKSIFQHQQAEQTQGM</sequence>
<dbReference type="PANTHER" id="PTHR20883">
    <property type="entry name" value="PHYTANOYL-COA DIOXYGENASE DOMAIN CONTAINING 1"/>
    <property type="match status" value="1"/>
</dbReference>
<dbReference type="EMBL" id="UINC01001120">
    <property type="protein sequence ID" value="SUZ71392.1"/>
    <property type="molecule type" value="Genomic_DNA"/>
</dbReference>
<dbReference type="PANTHER" id="PTHR20883:SF46">
    <property type="entry name" value="PHYTANOYL-COA HYDROXYLASE"/>
    <property type="match status" value="1"/>
</dbReference>
<gene>
    <name evidence="1" type="ORF">METZ01_LOCUS24246</name>
</gene>
<reference evidence="1" key="1">
    <citation type="submission" date="2018-05" db="EMBL/GenBank/DDBJ databases">
        <authorList>
            <person name="Lanie J.A."/>
            <person name="Ng W.-L."/>
            <person name="Kazmierczak K.M."/>
            <person name="Andrzejewski T.M."/>
            <person name="Davidsen T.M."/>
            <person name="Wayne K.J."/>
            <person name="Tettelin H."/>
            <person name="Glass J.I."/>
            <person name="Rusch D."/>
            <person name="Podicherti R."/>
            <person name="Tsui H.-C.T."/>
            <person name="Winkler M.E."/>
        </authorList>
    </citation>
    <scope>NUCLEOTIDE SEQUENCE</scope>
</reference>
<dbReference type="Pfam" id="PF05721">
    <property type="entry name" value="PhyH"/>
    <property type="match status" value="1"/>
</dbReference>
<dbReference type="PROSITE" id="PS50818">
    <property type="entry name" value="INTEIN_C_TER"/>
    <property type="match status" value="1"/>
</dbReference>
<dbReference type="InterPro" id="IPR008775">
    <property type="entry name" value="Phytyl_CoA_dOase-like"/>
</dbReference>
<accession>A0A381PWE8</accession>
<dbReference type="InterPro" id="IPR030934">
    <property type="entry name" value="Intein_C"/>
</dbReference>
<name>A0A381PWE8_9ZZZZ</name>
<dbReference type="Gene3D" id="2.60.120.620">
    <property type="entry name" value="q2cbj1_9rhob like domain"/>
    <property type="match status" value="1"/>
</dbReference>
<protein>
    <submittedName>
        <fullName evidence="1">Uncharacterized protein</fullName>
    </submittedName>
</protein>
<organism evidence="1">
    <name type="scientific">marine metagenome</name>
    <dbReference type="NCBI Taxonomy" id="408172"/>
    <lineage>
        <taxon>unclassified sequences</taxon>
        <taxon>metagenomes</taxon>
        <taxon>ecological metagenomes</taxon>
    </lineage>
</organism>
<dbReference type="SUPFAM" id="SSF51197">
    <property type="entry name" value="Clavaminate synthase-like"/>
    <property type="match status" value="1"/>
</dbReference>